<name>A0A1B1AL23_9PROT</name>
<sequence length="168" mass="17431">MRAGKALGLTQHEGRILALAFQSGGVRCNAQLVGATVSISARLPITPDATRGGYANIDVLIDGVSADAQSLRVTDGHVFVNRLVNVTGASGTHTLVFVLDNEVRSAPQTFSHACIASTPTSAARRTRVAISTTCLLARSWAMTSEIMAARSSATPTPRALNASSIVTA</sequence>
<dbReference type="AlphaFoldDB" id="A0A1B1AL23"/>
<evidence type="ECO:0000313" key="2">
    <source>
        <dbReference type="Proteomes" id="UP000092498"/>
    </source>
</evidence>
<reference evidence="1 2" key="1">
    <citation type="submission" date="2015-11" db="EMBL/GenBank/DDBJ databases">
        <title>Whole-Genome Sequence of Candidatus Oderbacter manganicum from the National Park Lower Oder Valley, Germany.</title>
        <authorList>
            <person name="Braun B."/>
            <person name="Liere K."/>
            <person name="Szewzyk U."/>
        </authorList>
    </citation>
    <scope>NUCLEOTIDE SEQUENCE [LARGE SCALE GENOMIC DNA]</scope>
    <source>
        <strain evidence="1 2">OTSz_A_272</strain>
    </source>
</reference>
<proteinExistence type="predicted"/>
<keyword evidence="2" id="KW-1185">Reference proteome</keyword>
<dbReference type="InParanoid" id="A0A1B1AL23"/>
<accession>A0A1B1AL23</accession>
<dbReference type="EMBL" id="CP013244">
    <property type="protein sequence ID" value="ANP47253.1"/>
    <property type="molecule type" value="Genomic_DNA"/>
</dbReference>
<gene>
    <name evidence="1" type="ORF">ATE48_15665</name>
</gene>
<dbReference type="Proteomes" id="UP000092498">
    <property type="component" value="Chromosome"/>
</dbReference>
<dbReference type="KEGG" id="cbot:ATE48_15665"/>
<evidence type="ECO:0000313" key="1">
    <source>
        <dbReference type="EMBL" id="ANP47253.1"/>
    </source>
</evidence>
<organism evidence="1 2">
    <name type="scientific">Candidatus Viadribacter manganicus</name>
    <dbReference type="NCBI Taxonomy" id="1759059"/>
    <lineage>
        <taxon>Bacteria</taxon>
        <taxon>Pseudomonadati</taxon>
        <taxon>Pseudomonadota</taxon>
        <taxon>Alphaproteobacteria</taxon>
        <taxon>Hyphomonadales</taxon>
        <taxon>Hyphomonadaceae</taxon>
        <taxon>Candidatus Viadribacter</taxon>
    </lineage>
</organism>
<protein>
    <submittedName>
        <fullName evidence="1">Uncharacterized protein</fullName>
    </submittedName>
</protein>